<dbReference type="InterPro" id="IPR025711">
    <property type="entry name" value="PepSY"/>
</dbReference>
<dbReference type="AlphaFoldDB" id="D8JU48"/>
<feature type="chain" id="PRO_5003116487" description="PepSY domain-containing protein" evidence="1">
    <location>
        <begin position="28"/>
        <end position="108"/>
    </location>
</feature>
<dbReference type="KEGG" id="hdn:Hden_2800"/>
<dbReference type="Pfam" id="PF03413">
    <property type="entry name" value="PepSY"/>
    <property type="match status" value="1"/>
</dbReference>
<dbReference type="Gene3D" id="3.10.450.40">
    <property type="match status" value="1"/>
</dbReference>
<sequence length="108" mass="11825" precursor="true">MYRSKRCLIVGLLFTLAAAPVAAPAIADDDLDHELARQALSEGRIRPLTEILETLKAEFPGQILGVELEAKGVKSFIYEFKVLTPDGKLKEVKVDAATSKILTIQDDD</sequence>
<dbReference type="eggNOG" id="COG3212">
    <property type="taxonomic scope" value="Bacteria"/>
</dbReference>
<feature type="signal peptide" evidence="1">
    <location>
        <begin position="1"/>
        <end position="27"/>
    </location>
</feature>
<dbReference type="EMBL" id="CP002083">
    <property type="protein sequence ID" value="ADJ24596.1"/>
    <property type="molecule type" value="Genomic_DNA"/>
</dbReference>
<keyword evidence="1" id="KW-0732">Signal</keyword>
<dbReference type="Proteomes" id="UP000002033">
    <property type="component" value="Chromosome"/>
</dbReference>
<evidence type="ECO:0000313" key="4">
    <source>
        <dbReference type="Proteomes" id="UP000002033"/>
    </source>
</evidence>
<evidence type="ECO:0000313" key="3">
    <source>
        <dbReference type="EMBL" id="ADJ24596.1"/>
    </source>
</evidence>
<evidence type="ECO:0000256" key="1">
    <source>
        <dbReference type="SAM" id="SignalP"/>
    </source>
</evidence>
<dbReference type="RefSeq" id="WP_013216755.1">
    <property type="nucleotide sequence ID" value="NC_014313.1"/>
</dbReference>
<name>D8JU48_HYPDA</name>
<accession>D8JU48</accession>
<dbReference type="OrthoDB" id="8478748at2"/>
<feature type="domain" description="PepSY" evidence="2">
    <location>
        <begin position="48"/>
        <end position="102"/>
    </location>
</feature>
<dbReference type="STRING" id="582899.Hden_2800"/>
<proteinExistence type="predicted"/>
<protein>
    <recommendedName>
        <fullName evidence="2">PepSY domain-containing protein</fullName>
    </recommendedName>
</protein>
<evidence type="ECO:0000259" key="2">
    <source>
        <dbReference type="Pfam" id="PF03413"/>
    </source>
</evidence>
<keyword evidence="4" id="KW-1185">Reference proteome</keyword>
<reference evidence="4" key="1">
    <citation type="journal article" date="2011" name="J. Bacteriol.">
        <title>Genome sequences of eight morphologically diverse alphaproteobacteria.</title>
        <authorList>
            <consortium name="US DOE Joint Genome Institute"/>
            <person name="Brown P.J."/>
            <person name="Kysela D.T."/>
            <person name="Buechlein A."/>
            <person name="Hemmerich C."/>
            <person name="Brun Y.V."/>
        </authorList>
    </citation>
    <scope>NUCLEOTIDE SEQUENCE [LARGE SCALE GENOMIC DNA]</scope>
    <source>
        <strain evidence="4">ATCC 51888 / DSM 1869 / NCIB 11706 / TK 0415</strain>
    </source>
</reference>
<dbReference type="HOGENOM" id="CLU_143489_2_0_5"/>
<gene>
    <name evidence="3" type="ordered locus">Hden_2800</name>
</gene>
<organism evidence="3 4">
    <name type="scientific">Hyphomicrobium denitrificans (strain ATCC 51888 / DSM 1869 / NCIMB 11706 / TK 0415)</name>
    <dbReference type="NCBI Taxonomy" id="582899"/>
    <lineage>
        <taxon>Bacteria</taxon>
        <taxon>Pseudomonadati</taxon>
        <taxon>Pseudomonadota</taxon>
        <taxon>Alphaproteobacteria</taxon>
        <taxon>Hyphomicrobiales</taxon>
        <taxon>Hyphomicrobiaceae</taxon>
        <taxon>Hyphomicrobium</taxon>
    </lineage>
</organism>